<organism evidence="2">
    <name type="scientific">human gut metagenome</name>
    <dbReference type="NCBI Taxonomy" id="408170"/>
    <lineage>
        <taxon>unclassified sequences</taxon>
        <taxon>metagenomes</taxon>
        <taxon>organismal metagenomes</taxon>
    </lineage>
</organism>
<name>K1T3R7_9ZZZZ</name>
<feature type="non-terminal residue" evidence="2">
    <location>
        <position position="1"/>
    </location>
</feature>
<feature type="non-terminal residue" evidence="2">
    <location>
        <position position="338"/>
    </location>
</feature>
<dbReference type="Pfam" id="PF09989">
    <property type="entry name" value="DUF2229"/>
    <property type="match status" value="1"/>
</dbReference>
<dbReference type="InterPro" id="IPR018709">
    <property type="entry name" value="CoA_activase_DUF2229"/>
</dbReference>
<sequence>NNVEELKDKDITFLNPFLPFDAKTLAETILGLPEFKKYNFTKKELLNAAKLAEEEYQHCRADIHAEGAKAVEYLEKKHLKGIVLAGRPYHVDPEINHGIDTLITSLGLGVITGDSIANQTEPKAPLRVVNQWVYHARLYSAADFVGKHDNLELVQLNSFGCGVDAVTTDQVEEILSSYNKMYTLIKIDEVNNLGAVRIRIRSLLASMNKREKDNVCTNCDADYTVKKVMFTKDMKDYTILCPQMAPIHFELIETAVRSCGYNLELLRNCTQHTVETGLKYVNNDACYPSILVTGQMIEALESGKYDLNKTALIMSQTGGGCRATNYIGFIRKALKDAG</sequence>
<dbReference type="AlphaFoldDB" id="K1T3R7"/>
<proteinExistence type="predicted"/>
<dbReference type="PANTHER" id="PTHR32329">
    <property type="entry name" value="BIFUNCTIONAL PROTEIN [INCLUDES 2-HYDROXYACYL-COA DEHYDRATASE (N-TER) AND ITS ACTIVATOR DOMAIN (C_TERM)-RELATED"/>
    <property type="match status" value="1"/>
</dbReference>
<dbReference type="PANTHER" id="PTHR32329:SF4">
    <property type="entry name" value="ACTIVATOR OF 2-HYDROXYACYL-COA DEHYDRATASE"/>
    <property type="match status" value="1"/>
</dbReference>
<protein>
    <submittedName>
        <fullName evidence="2">CoA-substrate-specific enzyme activase domain protein</fullName>
    </submittedName>
</protein>
<gene>
    <name evidence="2" type="ORF">LEA_09208</name>
</gene>
<dbReference type="EMBL" id="AJWY01006160">
    <property type="protein sequence ID" value="EKC67617.1"/>
    <property type="molecule type" value="Genomic_DNA"/>
</dbReference>
<reference evidence="2" key="1">
    <citation type="journal article" date="2013" name="Environ. Microbiol.">
        <title>Microbiota from the distal guts of lean and obese adolescents exhibit partial functional redundancy besides clear differences in community structure.</title>
        <authorList>
            <person name="Ferrer M."/>
            <person name="Ruiz A."/>
            <person name="Lanza F."/>
            <person name="Haange S.B."/>
            <person name="Oberbach A."/>
            <person name="Till H."/>
            <person name="Bargiela R."/>
            <person name="Campoy C."/>
            <person name="Segura M.T."/>
            <person name="Richter M."/>
            <person name="von Bergen M."/>
            <person name="Seifert J."/>
            <person name="Suarez A."/>
        </authorList>
    </citation>
    <scope>NUCLEOTIDE SEQUENCE</scope>
</reference>
<comment type="caution">
    <text evidence="2">The sequence shown here is derived from an EMBL/GenBank/DDBJ whole genome shotgun (WGS) entry which is preliminary data.</text>
</comment>
<feature type="domain" description="DUF2229" evidence="1">
    <location>
        <begin position="8"/>
        <end position="116"/>
    </location>
</feature>
<dbReference type="InterPro" id="IPR051805">
    <property type="entry name" value="Dehydratase_Activator_Redct"/>
</dbReference>
<evidence type="ECO:0000313" key="2">
    <source>
        <dbReference type="EMBL" id="EKC67617.1"/>
    </source>
</evidence>
<evidence type="ECO:0000259" key="1">
    <source>
        <dbReference type="Pfam" id="PF09989"/>
    </source>
</evidence>
<accession>K1T3R7</accession>